<evidence type="ECO:0008006" key="4">
    <source>
        <dbReference type="Google" id="ProtNLM"/>
    </source>
</evidence>
<keyword evidence="3" id="KW-1185">Reference proteome</keyword>
<protein>
    <recommendedName>
        <fullName evidence="4">Antitoxin</fullName>
    </recommendedName>
</protein>
<comment type="caution">
    <text evidence="2">The sequence shown here is derived from an EMBL/GenBank/DDBJ whole genome shotgun (WGS) entry which is preliminary data.</text>
</comment>
<organism evidence="2 3">
    <name type="scientific">Paenibacillus oleatilyticus</name>
    <dbReference type="NCBI Taxonomy" id="2594886"/>
    <lineage>
        <taxon>Bacteria</taxon>
        <taxon>Bacillati</taxon>
        <taxon>Bacillota</taxon>
        <taxon>Bacilli</taxon>
        <taxon>Bacillales</taxon>
        <taxon>Paenibacillaceae</taxon>
        <taxon>Paenibacillus</taxon>
    </lineage>
</organism>
<proteinExistence type="predicted"/>
<evidence type="ECO:0000256" key="1">
    <source>
        <dbReference type="SAM" id="MobiDB-lite"/>
    </source>
</evidence>
<sequence length="62" mass="6419">MAKSMKPGGGGRFQKLTKSLEGKGMSADSAKAVAVAAGRAKYGKEKFQKMASAGRKRASKGK</sequence>
<dbReference type="RefSeq" id="WP_373957155.1">
    <property type="nucleotide sequence ID" value="NZ_JBHDLN010000034.1"/>
</dbReference>
<dbReference type="EMBL" id="JBHDLN010000034">
    <property type="protein sequence ID" value="MFB0847329.1"/>
    <property type="molecule type" value="Genomic_DNA"/>
</dbReference>
<dbReference type="Proteomes" id="UP001575622">
    <property type="component" value="Unassembled WGS sequence"/>
</dbReference>
<reference evidence="2 3" key="1">
    <citation type="submission" date="2024-09" db="EMBL/GenBank/DDBJ databases">
        <authorList>
            <person name="Makale K.P.P."/>
            <person name="Makhzoum A."/>
            <person name="Rantong G."/>
            <person name="Rahube T.O."/>
        </authorList>
    </citation>
    <scope>NUCLEOTIDE SEQUENCE [LARGE SCALE GENOMIC DNA]</scope>
    <source>
        <strain evidence="2 3">KM_D13</strain>
    </source>
</reference>
<feature type="region of interest" description="Disordered" evidence="1">
    <location>
        <begin position="1"/>
        <end position="24"/>
    </location>
</feature>
<accession>A0ABV4VCH8</accession>
<evidence type="ECO:0000313" key="3">
    <source>
        <dbReference type="Proteomes" id="UP001575622"/>
    </source>
</evidence>
<name>A0ABV4VCH8_9BACL</name>
<evidence type="ECO:0000313" key="2">
    <source>
        <dbReference type="EMBL" id="MFB0847329.1"/>
    </source>
</evidence>
<gene>
    <name evidence="2" type="ORF">ACEU3E_34730</name>
</gene>